<evidence type="ECO:0000313" key="6">
    <source>
        <dbReference type="EMBL" id="CAI5739218.1"/>
    </source>
</evidence>
<evidence type="ECO:0000256" key="3">
    <source>
        <dbReference type="ARBA" id="ARBA00023002"/>
    </source>
</evidence>
<dbReference type="GO" id="GO:0005506">
    <property type="term" value="F:iron ion binding"/>
    <property type="evidence" value="ECO:0007669"/>
    <property type="project" value="InterPro"/>
</dbReference>
<dbReference type="AlphaFoldDB" id="A0AAV0UTB3"/>
<comment type="caution">
    <text evidence="6">The sequence shown here is derived from an EMBL/GenBank/DDBJ whole genome shotgun (WGS) entry which is preliminary data.</text>
</comment>
<evidence type="ECO:0008006" key="8">
    <source>
        <dbReference type="Google" id="ProtNLM"/>
    </source>
</evidence>
<dbReference type="Pfam" id="PF00067">
    <property type="entry name" value="p450"/>
    <property type="match status" value="1"/>
</dbReference>
<gene>
    <name evidence="6" type="ORF">HBR001_LOCUS7746</name>
</gene>
<sequence length="304" mass="33541">MKSVSGHMSGKNDVVVAAAAITVATALLGLLLVKHAPTDQSSTTGPRKLPPMPTTTLPLLKNILDAGGNAERFHDWLSEQSIAFHNRPWMFAVPGRPASIVLSSPELFRDVLVTQDKVFLRGPVGQAISYDIFGNGMVVADGDSWYFHRKTASRLFSMQMMKGGLEATTRAHLGVFLDVLDVYVQRGQAFSMKKELSHFAMDVIAKIGFGLELDTLKNSVDREDDHEFLLAFNEASVAFGEKLLMDNTRIMHDFIDNVIVESMTKKAQLAAEGKPEVARDVVALFLEKRLAQTEDRYLTAATSW</sequence>
<keyword evidence="5" id="KW-0812">Transmembrane</keyword>
<keyword evidence="7" id="KW-1185">Reference proteome</keyword>
<accession>A0AAV0UTB3</accession>
<dbReference type="GO" id="GO:0004497">
    <property type="term" value="F:monooxygenase activity"/>
    <property type="evidence" value="ECO:0007669"/>
    <property type="project" value="InterPro"/>
</dbReference>
<dbReference type="EMBL" id="CANTFL010001414">
    <property type="protein sequence ID" value="CAI5739218.1"/>
    <property type="molecule type" value="Genomic_DNA"/>
</dbReference>
<feature type="transmembrane region" description="Helical" evidence="5">
    <location>
        <begin position="12"/>
        <end position="33"/>
    </location>
</feature>
<proteinExistence type="inferred from homology"/>
<comment type="similarity">
    <text evidence="1">Belongs to the cytochrome P450 family.</text>
</comment>
<dbReference type="InterPro" id="IPR001128">
    <property type="entry name" value="Cyt_P450"/>
</dbReference>
<organism evidence="6 7">
    <name type="scientific">Hyaloperonospora brassicae</name>
    <name type="common">Brassica downy mildew</name>
    <name type="synonym">Peronospora brassicae</name>
    <dbReference type="NCBI Taxonomy" id="162125"/>
    <lineage>
        <taxon>Eukaryota</taxon>
        <taxon>Sar</taxon>
        <taxon>Stramenopiles</taxon>
        <taxon>Oomycota</taxon>
        <taxon>Peronosporomycetes</taxon>
        <taxon>Peronosporales</taxon>
        <taxon>Peronosporaceae</taxon>
        <taxon>Hyaloperonospora</taxon>
    </lineage>
</organism>
<keyword evidence="5" id="KW-0472">Membrane</keyword>
<reference evidence="6" key="1">
    <citation type="submission" date="2022-12" db="EMBL/GenBank/DDBJ databases">
        <authorList>
            <person name="Webb A."/>
        </authorList>
    </citation>
    <scope>NUCLEOTIDE SEQUENCE</scope>
    <source>
        <strain evidence="6">Hp1</strain>
    </source>
</reference>
<keyword evidence="2" id="KW-0479">Metal-binding</keyword>
<keyword evidence="4" id="KW-0408">Iron</keyword>
<dbReference type="InterPro" id="IPR036396">
    <property type="entry name" value="Cyt_P450_sf"/>
</dbReference>
<evidence type="ECO:0000256" key="1">
    <source>
        <dbReference type="ARBA" id="ARBA00010617"/>
    </source>
</evidence>
<dbReference type="SUPFAM" id="SSF48264">
    <property type="entry name" value="Cytochrome P450"/>
    <property type="match status" value="1"/>
</dbReference>
<dbReference type="GO" id="GO:0016705">
    <property type="term" value="F:oxidoreductase activity, acting on paired donors, with incorporation or reduction of molecular oxygen"/>
    <property type="evidence" value="ECO:0007669"/>
    <property type="project" value="InterPro"/>
</dbReference>
<keyword evidence="5" id="KW-1133">Transmembrane helix</keyword>
<name>A0AAV0UTB3_HYABA</name>
<evidence type="ECO:0000256" key="4">
    <source>
        <dbReference type="ARBA" id="ARBA00023004"/>
    </source>
</evidence>
<evidence type="ECO:0000256" key="2">
    <source>
        <dbReference type="ARBA" id="ARBA00022723"/>
    </source>
</evidence>
<dbReference type="PANTHER" id="PTHR24296">
    <property type="entry name" value="CYTOCHROME P450"/>
    <property type="match status" value="1"/>
</dbReference>
<evidence type="ECO:0000256" key="5">
    <source>
        <dbReference type="SAM" id="Phobius"/>
    </source>
</evidence>
<dbReference type="Gene3D" id="1.10.630.10">
    <property type="entry name" value="Cytochrome P450"/>
    <property type="match status" value="1"/>
</dbReference>
<dbReference type="GO" id="GO:0020037">
    <property type="term" value="F:heme binding"/>
    <property type="evidence" value="ECO:0007669"/>
    <property type="project" value="InterPro"/>
</dbReference>
<protein>
    <recommendedName>
        <fullName evidence="8">Cytochrome P450</fullName>
    </recommendedName>
</protein>
<evidence type="ECO:0000313" key="7">
    <source>
        <dbReference type="Proteomes" id="UP001162031"/>
    </source>
</evidence>
<keyword evidence="3" id="KW-0560">Oxidoreductase</keyword>
<dbReference type="Proteomes" id="UP001162031">
    <property type="component" value="Unassembled WGS sequence"/>
</dbReference>